<protein>
    <submittedName>
        <fullName evidence="1">Uncharacterized protein</fullName>
    </submittedName>
</protein>
<comment type="caution">
    <text evidence="1">The sequence shown here is derived from an EMBL/GenBank/DDBJ whole genome shotgun (WGS) entry which is preliminary data.</text>
</comment>
<accession>A0ABQ2KTJ4</accession>
<gene>
    <name evidence="1" type="ORF">GCM10011610_54020</name>
</gene>
<reference evidence="2" key="1">
    <citation type="journal article" date="2019" name="Int. J. Syst. Evol. Microbiol.">
        <title>The Global Catalogue of Microorganisms (GCM) 10K type strain sequencing project: providing services to taxonomists for standard genome sequencing and annotation.</title>
        <authorList>
            <consortium name="The Broad Institute Genomics Platform"/>
            <consortium name="The Broad Institute Genome Sequencing Center for Infectious Disease"/>
            <person name="Wu L."/>
            <person name="Ma J."/>
        </authorList>
    </citation>
    <scope>NUCLEOTIDE SEQUENCE [LARGE SCALE GENOMIC DNA]</scope>
    <source>
        <strain evidence="2">CGMCC 4.7329</strain>
    </source>
</reference>
<proteinExistence type="predicted"/>
<name>A0ABQ2KTJ4_9NOCA</name>
<organism evidence="1 2">
    <name type="scientific">Nocardia rhizosphaerihabitans</name>
    <dbReference type="NCBI Taxonomy" id="1691570"/>
    <lineage>
        <taxon>Bacteria</taxon>
        <taxon>Bacillati</taxon>
        <taxon>Actinomycetota</taxon>
        <taxon>Actinomycetes</taxon>
        <taxon>Mycobacteriales</taxon>
        <taxon>Nocardiaceae</taxon>
        <taxon>Nocardia</taxon>
    </lineage>
</organism>
<evidence type="ECO:0000313" key="1">
    <source>
        <dbReference type="EMBL" id="GGN92739.1"/>
    </source>
</evidence>
<dbReference type="EMBL" id="BMNE01000006">
    <property type="protein sequence ID" value="GGN92739.1"/>
    <property type="molecule type" value="Genomic_DNA"/>
</dbReference>
<dbReference type="Proteomes" id="UP000658127">
    <property type="component" value="Unassembled WGS sequence"/>
</dbReference>
<evidence type="ECO:0000313" key="2">
    <source>
        <dbReference type="Proteomes" id="UP000658127"/>
    </source>
</evidence>
<sequence>MSDPPGSFSGTGGESHSLREGITMAEPRTHHYQFAHQVLPNLAQRLGARMVTDEPPHGYTEQLKYLWDSIGERLAAEDRLPSDGIAGRRIDADGFQLLLVELPAPAAAAEAHFVAVVLPENSDDVRVFTLERATFQSADRNDATMLGSWANRSHFNLGPGPHPDPAAFITAIHSKLAAR</sequence>
<keyword evidence="2" id="KW-1185">Reference proteome</keyword>